<organism evidence="2 3">
    <name type="scientific">Pseudomonas putida</name>
    <name type="common">Arthrobacter siderocapsulatus</name>
    <dbReference type="NCBI Taxonomy" id="303"/>
    <lineage>
        <taxon>Bacteria</taxon>
        <taxon>Pseudomonadati</taxon>
        <taxon>Pseudomonadota</taxon>
        <taxon>Gammaproteobacteria</taxon>
        <taxon>Pseudomonadales</taxon>
        <taxon>Pseudomonadaceae</taxon>
        <taxon>Pseudomonas</taxon>
    </lineage>
</organism>
<evidence type="ECO:0000313" key="3">
    <source>
        <dbReference type="Proteomes" id="UP000251617"/>
    </source>
</evidence>
<reference evidence="2 3" key="1">
    <citation type="submission" date="2018-06" db="EMBL/GenBank/DDBJ databases">
        <title>The genome of Pseudomonas putida NX-1, a lignin degrader.</title>
        <authorList>
            <person name="Xu Z."/>
        </authorList>
    </citation>
    <scope>NUCLEOTIDE SEQUENCE [LARGE SCALE GENOMIC DNA]</scope>
    <source>
        <strain evidence="2 3">NX-1</strain>
    </source>
</reference>
<gene>
    <name evidence="2" type="ORF">C1S65_10495</name>
</gene>
<keyword evidence="1" id="KW-0732">Signal</keyword>
<feature type="signal peptide" evidence="1">
    <location>
        <begin position="1"/>
        <end position="22"/>
    </location>
</feature>
<name>A0AAD0L9B5_PSEPU</name>
<evidence type="ECO:0000313" key="2">
    <source>
        <dbReference type="EMBL" id="AXA24519.1"/>
    </source>
</evidence>
<proteinExistence type="predicted"/>
<dbReference type="AlphaFoldDB" id="A0AAD0L9B5"/>
<protein>
    <submittedName>
        <fullName evidence="2">DUF3757 domain-containing protein</fullName>
    </submittedName>
</protein>
<sequence length="119" mass="12809">MRKTLMLFPALAMLMVAGHAAAQSCPAASEITQKPLDGGGYAYQAPGGWSGDNPFADQDDLKSFKFTAVKLKENVVLCDYEADALGGARMALRESRQPDKGNWNDGFCKSANPVDCTFK</sequence>
<dbReference type="RefSeq" id="WP_063544332.1">
    <property type="nucleotide sequence ID" value="NZ_CP011789.1"/>
</dbReference>
<dbReference type="PROSITE" id="PS51257">
    <property type="entry name" value="PROKAR_LIPOPROTEIN"/>
    <property type="match status" value="1"/>
</dbReference>
<dbReference type="Proteomes" id="UP000251617">
    <property type="component" value="Chromosome"/>
</dbReference>
<dbReference type="EMBL" id="CP030750">
    <property type="protein sequence ID" value="AXA24519.1"/>
    <property type="molecule type" value="Genomic_DNA"/>
</dbReference>
<feature type="chain" id="PRO_5042161579" evidence="1">
    <location>
        <begin position="23"/>
        <end position="119"/>
    </location>
</feature>
<evidence type="ECO:0000256" key="1">
    <source>
        <dbReference type="SAM" id="SignalP"/>
    </source>
</evidence>
<accession>A0AAD0L9B5</accession>